<feature type="region of interest" description="Disordered" evidence="1">
    <location>
        <begin position="408"/>
        <end position="438"/>
    </location>
</feature>
<evidence type="ECO:0000313" key="3">
    <source>
        <dbReference type="Proteomes" id="UP001287356"/>
    </source>
</evidence>
<organism evidence="2 3">
    <name type="scientific">Lasiosphaeria ovina</name>
    <dbReference type="NCBI Taxonomy" id="92902"/>
    <lineage>
        <taxon>Eukaryota</taxon>
        <taxon>Fungi</taxon>
        <taxon>Dikarya</taxon>
        <taxon>Ascomycota</taxon>
        <taxon>Pezizomycotina</taxon>
        <taxon>Sordariomycetes</taxon>
        <taxon>Sordariomycetidae</taxon>
        <taxon>Sordariales</taxon>
        <taxon>Lasiosphaeriaceae</taxon>
        <taxon>Lasiosphaeria</taxon>
    </lineage>
</organism>
<feature type="compositionally biased region" description="Polar residues" evidence="1">
    <location>
        <begin position="103"/>
        <end position="115"/>
    </location>
</feature>
<keyword evidence="3" id="KW-1185">Reference proteome</keyword>
<reference evidence="2" key="1">
    <citation type="journal article" date="2023" name="Mol. Phylogenet. Evol.">
        <title>Genome-scale phylogeny and comparative genomics of the fungal order Sordariales.</title>
        <authorList>
            <person name="Hensen N."/>
            <person name="Bonometti L."/>
            <person name="Westerberg I."/>
            <person name="Brannstrom I.O."/>
            <person name="Guillou S."/>
            <person name="Cros-Aarteil S."/>
            <person name="Calhoun S."/>
            <person name="Haridas S."/>
            <person name="Kuo A."/>
            <person name="Mondo S."/>
            <person name="Pangilinan J."/>
            <person name="Riley R."/>
            <person name="LaButti K."/>
            <person name="Andreopoulos B."/>
            <person name="Lipzen A."/>
            <person name="Chen C."/>
            <person name="Yan M."/>
            <person name="Daum C."/>
            <person name="Ng V."/>
            <person name="Clum A."/>
            <person name="Steindorff A."/>
            <person name="Ohm R.A."/>
            <person name="Martin F."/>
            <person name="Silar P."/>
            <person name="Natvig D.O."/>
            <person name="Lalanne C."/>
            <person name="Gautier V."/>
            <person name="Ament-Velasquez S.L."/>
            <person name="Kruys A."/>
            <person name="Hutchinson M.I."/>
            <person name="Powell A.J."/>
            <person name="Barry K."/>
            <person name="Miller A.N."/>
            <person name="Grigoriev I.V."/>
            <person name="Debuchy R."/>
            <person name="Gladieux P."/>
            <person name="Hiltunen Thoren M."/>
            <person name="Johannesson H."/>
        </authorList>
    </citation>
    <scope>NUCLEOTIDE SEQUENCE</scope>
    <source>
        <strain evidence="2">CBS 958.72</strain>
    </source>
</reference>
<reference evidence="2" key="2">
    <citation type="submission" date="2023-06" db="EMBL/GenBank/DDBJ databases">
        <authorList>
            <consortium name="Lawrence Berkeley National Laboratory"/>
            <person name="Haridas S."/>
            <person name="Hensen N."/>
            <person name="Bonometti L."/>
            <person name="Westerberg I."/>
            <person name="Brannstrom I.O."/>
            <person name="Guillou S."/>
            <person name="Cros-Aarteil S."/>
            <person name="Calhoun S."/>
            <person name="Kuo A."/>
            <person name="Mondo S."/>
            <person name="Pangilinan J."/>
            <person name="Riley R."/>
            <person name="Labutti K."/>
            <person name="Andreopoulos B."/>
            <person name="Lipzen A."/>
            <person name="Chen C."/>
            <person name="Yanf M."/>
            <person name="Daum C."/>
            <person name="Ng V."/>
            <person name="Clum A."/>
            <person name="Steindorff A."/>
            <person name="Ohm R."/>
            <person name="Martin F."/>
            <person name="Silar P."/>
            <person name="Natvig D."/>
            <person name="Lalanne C."/>
            <person name="Gautier V."/>
            <person name="Ament-Velasquez S.L."/>
            <person name="Kruys A."/>
            <person name="Hutchinson M.I."/>
            <person name="Powell A.J."/>
            <person name="Barry K."/>
            <person name="Miller A.N."/>
            <person name="Grigoriev I.V."/>
            <person name="Debuchy R."/>
            <person name="Gladieux P."/>
            <person name="Thoren M.H."/>
            <person name="Johannesson H."/>
        </authorList>
    </citation>
    <scope>NUCLEOTIDE SEQUENCE</scope>
    <source>
        <strain evidence="2">CBS 958.72</strain>
    </source>
</reference>
<proteinExistence type="predicted"/>
<feature type="compositionally biased region" description="Pro residues" evidence="1">
    <location>
        <begin position="236"/>
        <end position="245"/>
    </location>
</feature>
<feature type="region of interest" description="Disordered" evidence="1">
    <location>
        <begin position="472"/>
        <end position="504"/>
    </location>
</feature>
<feature type="region of interest" description="Disordered" evidence="1">
    <location>
        <begin position="287"/>
        <end position="338"/>
    </location>
</feature>
<gene>
    <name evidence="2" type="ORF">B0T24DRAFT_380955</name>
</gene>
<feature type="region of interest" description="Disordered" evidence="1">
    <location>
        <begin position="230"/>
        <end position="271"/>
    </location>
</feature>
<dbReference type="AlphaFoldDB" id="A0AAE0K0I5"/>
<accession>A0AAE0K0I5</accession>
<evidence type="ECO:0000256" key="1">
    <source>
        <dbReference type="SAM" id="MobiDB-lite"/>
    </source>
</evidence>
<feature type="region of interest" description="Disordered" evidence="1">
    <location>
        <begin position="93"/>
        <end position="186"/>
    </location>
</feature>
<name>A0AAE0K0I5_9PEZI</name>
<dbReference type="EMBL" id="JAULSN010000007">
    <property type="protein sequence ID" value="KAK3367096.1"/>
    <property type="molecule type" value="Genomic_DNA"/>
</dbReference>
<feature type="compositionally biased region" description="Pro residues" evidence="1">
    <location>
        <begin position="167"/>
        <end position="180"/>
    </location>
</feature>
<sequence length="521" mass="56428">MEKQHGFTGLQHVTQLPRAIYPMETYQYPCSDPPHNQCQVEAGRESLGSDCSVPGMVEDHGSDVSVDEDYQYHTTGTDLWDSFWQIRTQDSSSTTHRYPALIDSSSRGQHNTQDPTRPVLGREDKQASQSGTREGQLNTSSRPPNAPSPTRQRPQTPKVASYSLFPPTDPPDRQIPPIPPRKSSFARPLGATVVPFQQASKSPSLTSHDQYLGAMSNNMAKALNSMSASTTSIPSMLPPPAPAPAEFPRQSPWLKPLPEPPGRPRTAIRRPSFANLRKFSFSNLSTRSSSSLAHVARTQAHAQGRGGSQNPGAPGKPSALRSECAACQPPVARSEPPAHVSVFEVDSDDEEDSDEEIDSAVGNDERGVGLARRFMRGLMLRSGRDTARDIKGTSNPWWAAGDRWPGPGSGFDNLSPSSSTTTIRTPTAARQSPVRARTADASFMYPRPSVAAQASSEELRYTFSNTIGNSNNGASFGDAIRRGSAPDAGASARASRTNSKPWLSRHYSSDMLGRLLGRHST</sequence>
<feature type="compositionally biased region" description="Acidic residues" evidence="1">
    <location>
        <begin position="345"/>
        <end position="358"/>
    </location>
</feature>
<feature type="region of interest" description="Disordered" evidence="1">
    <location>
        <begin position="345"/>
        <end position="364"/>
    </location>
</feature>
<protein>
    <submittedName>
        <fullName evidence="2">Uncharacterized protein</fullName>
    </submittedName>
</protein>
<comment type="caution">
    <text evidence="2">The sequence shown here is derived from an EMBL/GenBank/DDBJ whole genome shotgun (WGS) entry which is preliminary data.</text>
</comment>
<dbReference type="Proteomes" id="UP001287356">
    <property type="component" value="Unassembled WGS sequence"/>
</dbReference>
<feature type="compositionally biased region" description="Polar residues" evidence="1">
    <location>
        <begin position="127"/>
        <end position="155"/>
    </location>
</feature>
<feature type="compositionally biased region" description="Low complexity" evidence="1">
    <location>
        <begin position="415"/>
        <end position="430"/>
    </location>
</feature>
<evidence type="ECO:0000313" key="2">
    <source>
        <dbReference type="EMBL" id="KAK3367096.1"/>
    </source>
</evidence>